<protein>
    <submittedName>
        <fullName evidence="1">Uncharacterized protein</fullName>
    </submittedName>
</protein>
<organism evidence="1 2">
    <name type="scientific">Pterulicium gracile</name>
    <dbReference type="NCBI Taxonomy" id="1884261"/>
    <lineage>
        <taxon>Eukaryota</taxon>
        <taxon>Fungi</taxon>
        <taxon>Dikarya</taxon>
        <taxon>Basidiomycota</taxon>
        <taxon>Agaricomycotina</taxon>
        <taxon>Agaricomycetes</taxon>
        <taxon>Agaricomycetidae</taxon>
        <taxon>Agaricales</taxon>
        <taxon>Pleurotineae</taxon>
        <taxon>Pterulaceae</taxon>
        <taxon>Pterulicium</taxon>
    </lineage>
</organism>
<name>A0A5C3Q9M6_9AGAR</name>
<sequence>MVHVLRAVPGAYGHQDMFAHTQGASALGERRIHPPWIPACPVTGSRGEAVVFDHLSLEFFLNKGRFLFHVALQQLKNPPFGPEWHVRSVYQTFTQGGRTPDSPKADPTCDRKGCYVVEFGMISCKVVHVPCRTGEETSTSRTSINSGCYWQTWKYLDDRHG</sequence>
<reference evidence="1 2" key="1">
    <citation type="journal article" date="2019" name="Nat. Ecol. Evol.">
        <title>Megaphylogeny resolves global patterns of mushroom evolution.</title>
        <authorList>
            <person name="Varga T."/>
            <person name="Krizsan K."/>
            <person name="Foldi C."/>
            <person name="Dima B."/>
            <person name="Sanchez-Garcia M."/>
            <person name="Sanchez-Ramirez S."/>
            <person name="Szollosi G.J."/>
            <person name="Szarkandi J.G."/>
            <person name="Papp V."/>
            <person name="Albert L."/>
            <person name="Andreopoulos W."/>
            <person name="Angelini C."/>
            <person name="Antonin V."/>
            <person name="Barry K.W."/>
            <person name="Bougher N.L."/>
            <person name="Buchanan P."/>
            <person name="Buyck B."/>
            <person name="Bense V."/>
            <person name="Catcheside P."/>
            <person name="Chovatia M."/>
            <person name="Cooper J."/>
            <person name="Damon W."/>
            <person name="Desjardin D."/>
            <person name="Finy P."/>
            <person name="Geml J."/>
            <person name="Haridas S."/>
            <person name="Hughes K."/>
            <person name="Justo A."/>
            <person name="Karasinski D."/>
            <person name="Kautmanova I."/>
            <person name="Kiss B."/>
            <person name="Kocsube S."/>
            <person name="Kotiranta H."/>
            <person name="LaButti K.M."/>
            <person name="Lechner B.E."/>
            <person name="Liimatainen K."/>
            <person name="Lipzen A."/>
            <person name="Lukacs Z."/>
            <person name="Mihaltcheva S."/>
            <person name="Morgado L.N."/>
            <person name="Niskanen T."/>
            <person name="Noordeloos M.E."/>
            <person name="Ohm R.A."/>
            <person name="Ortiz-Santana B."/>
            <person name="Ovrebo C."/>
            <person name="Racz N."/>
            <person name="Riley R."/>
            <person name="Savchenko A."/>
            <person name="Shiryaev A."/>
            <person name="Soop K."/>
            <person name="Spirin V."/>
            <person name="Szebenyi C."/>
            <person name="Tomsovsky M."/>
            <person name="Tulloss R.E."/>
            <person name="Uehling J."/>
            <person name="Grigoriev I.V."/>
            <person name="Vagvolgyi C."/>
            <person name="Papp T."/>
            <person name="Martin F.M."/>
            <person name="Miettinen O."/>
            <person name="Hibbett D.S."/>
            <person name="Nagy L.G."/>
        </authorList>
    </citation>
    <scope>NUCLEOTIDE SEQUENCE [LARGE SCALE GENOMIC DNA]</scope>
    <source>
        <strain evidence="1 2">CBS 309.79</strain>
    </source>
</reference>
<accession>A0A5C3Q9M6</accession>
<dbReference type="Proteomes" id="UP000305067">
    <property type="component" value="Unassembled WGS sequence"/>
</dbReference>
<evidence type="ECO:0000313" key="2">
    <source>
        <dbReference type="Proteomes" id="UP000305067"/>
    </source>
</evidence>
<proteinExistence type="predicted"/>
<dbReference type="EMBL" id="ML178837">
    <property type="protein sequence ID" value="TFK98755.1"/>
    <property type="molecule type" value="Genomic_DNA"/>
</dbReference>
<dbReference type="AlphaFoldDB" id="A0A5C3Q9M6"/>
<gene>
    <name evidence="1" type="ORF">BDV98DRAFT_584642</name>
</gene>
<evidence type="ECO:0000313" key="1">
    <source>
        <dbReference type="EMBL" id="TFK98755.1"/>
    </source>
</evidence>
<keyword evidence="2" id="KW-1185">Reference proteome</keyword>